<feature type="transmembrane region" description="Helical" evidence="1">
    <location>
        <begin position="6"/>
        <end position="26"/>
    </location>
</feature>
<sequence length="172" mass="18484">MNNKGYSLLEAIVIIAILGVLTGFMATSSGLFDGRRVKACADSVSSLLDKVRLANLGKDEVTLTIYKDTDQAIKAKIVTKIVSRNDSITEKITEKTFIEDVSDDNVEMSYSTDISGSAENPAGAAGMVFNFNRNTGAIKDTSPNGIQCIILRKGNAEKKIKIYAATGKIIVE</sequence>
<comment type="caution">
    <text evidence="2">The sequence shown here is derived from an EMBL/GenBank/DDBJ whole genome shotgun (WGS) entry which is preliminary data.</text>
</comment>
<dbReference type="Proteomes" id="UP000604730">
    <property type="component" value="Unassembled WGS sequence"/>
</dbReference>
<keyword evidence="1" id="KW-1133">Transmembrane helix</keyword>
<evidence type="ECO:0000313" key="2">
    <source>
        <dbReference type="EMBL" id="MBK5897085.1"/>
    </source>
</evidence>
<evidence type="ECO:0000256" key="1">
    <source>
        <dbReference type="SAM" id="Phobius"/>
    </source>
</evidence>
<keyword evidence="3" id="KW-1185">Reference proteome</keyword>
<evidence type="ECO:0000313" key="3">
    <source>
        <dbReference type="Proteomes" id="UP000604730"/>
    </source>
</evidence>
<keyword evidence="1" id="KW-0812">Transmembrane</keyword>
<reference evidence="2 3" key="1">
    <citation type="submission" date="2021-01" db="EMBL/GenBank/DDBJ databases">
        <title>Isolation and description of Catonella massiliensis sp. nov., a novel Catonella species, isolated from a stable periodontitis subject.</title>
        <authorList>
            <person name="Antezack A."/>
            <person name="Boxberger M."/>
            <person name="La Scola B."/>
            <person name="Monnet-Corti V."/>
        </authorList>
    </citation>
    <scope>NUCLEOTIDE SEQUENCE [LARGE SCALE GENOMIC DNA]</scope>
    <source>
        <strain evidence="2 3">Marseille-Q4567</strain>
    </source>
</reference>
<proteinExistence type="predicted"/>
<gene>
    <name evidence="2" type="ORF">JJN12_04700</name>
</gene>
<keyword evidence="1" id="KW-0472">Membrane</keyword>
<organism evidence="2 3">
    <name type="scientific">Catonella massiliensis</name>
    <dbReference type="NCBI Taxonomy" id="2799636"/>
    <lineage>
        <taxon>Bacteria</taxon>
        <taxon>Bacillati</taxon>
        <taxon>Bacillota</taxon>
        <taxon>Clostridia</taxon>
        <taxon>Lachnospirales</taxon>
        <taxon>Lachnospiraceae</taxon>
        <taxon>Catonella</taxon>
    </lineage>
</organism>
<dbReference type="EMBL" id="JAEPRJ010000001">
    <property type="protein sequence ID" value="MBK5897085.1"/>
    <property type="molecule type" value="Genomic_DNA"/>
</dbReference>
<dbReference type="InterPro" id="IPR012902">
    <property type="entry name" value="N_methyl_site"/>
</dbReference>
<name>A0ABS1IZB8_9FIRM</name>
<dbReference type="RefSeq" id="WP_208428592.1">
    <property type="nucleotide sequence ID" value="NZ_JAEPRJ010000001.1"/>
</dbReference>
<dbReference type="Pfam" id="PF07963">
    <property type="entry name" value="N_methyl"/>
    <property type="match status" value="1"/>
</dbReference>
<accession>A0ABS1IZB8</accession>
<protein>
    <submittedName>
        <fullName evidence="2">Prepilin-type N-terminal cleavage/methylation domain-containing protein</fullName>
    </submittedName>
</protein>